<dbReference type="AlphaFoldDB" id="A0A6F8YGZ3"/>
<keyword evidence="2" id="KW-0560">Oxidoreductase</keyword>
<dbReference type="KEGG" id="psuu:Psuf_027080"/>
<evidence type="ECO:0000313" key="3">
    <source>
        <dbReference type="EMBL" id="BCB85395.1"/>
    </source>
</evidence>
<dbReference type="InterPro" id="IPR002347">
    <property type="entry name" value="SDR_fam"/>
</dbReference>
<dbReference type="Pfam" id="PF13561">
    <property type="entry name" value="adh_short_C2"/>
    <property type="match status" value="1"/>
</dbReference>
<reference evidence="3 4" key="2">
    <citation type="submission" date="2020-03" db="EMBL/GenBank/DDBJ databases">
        <authorList>
            <person name="Ichikawa N."/>
            <person name="Kimura A."/>
            <person name="Kitahashi Y."/>
            <person name="Uohara A."/>
        </authorList>
    </citation>
    <scope>NUCLEOTIDE SEQUENCE [LARGE SCALE GENOMIC DNA]</scope>
    <source>
        <strain evidence="3 4">NBRC 105367</strain>
    </source>
</reference>
<dbReference type="Gene3D" id="3.40.50.720">
    <property type="entry name" value="NAD(P)-binding Rossmann-like Domain"/>
    <property type="match status" value="1"/>
</dbReference>
<dbReference type="FunFam" id="3.40.50.720:FF:000084">
    <property type="entry name" value="Short-chain dehydrogenase reductase"/>
    <property type="match status" value="1"/>
</dbReference>
<sequence>MDDDATSPAPDYGSLRLDGRVALVTGAGSSDGIGYATARRLVDLGARVAIVSTTRRIHERGAELGATGFVADLTDESEVGALADAIAEQLGDVEVLVNNAGLASRTSPEVLRPVAQLTFDEWRAEIDRNLTTAFLCSRAFIGGMAERGWGRIVNLAATAGPINALPTEAAYAAAKAGVVGLTRALAMEMVADGVTVNAVAPGTIYTAASTVAELKQGLGTPIGRPGTPDEVAAAITFLCSPAASYITGQMLVVDGGNSVREAQFR</sequence>
<dbReference type="SUPFAM" id="SSF51735">
    <property type="entry name" value="NAD(P)-binding Rossmann-fold domains"/>
    <property type="match status" value="1"/>
</dbReference>
<dbReference type="PANTHER" id="PTHR42879">
    <property type="entry name" value="3-OXOACYL-(ACYL-CARRIER-PROTEIN) REDUCTASE"/>
    <property type="match status" value="1"/>
</dbReference>
<dbReference type="InterPro" id="IPR050259">
    <property type="entry name" value="SDR"/>
</dbReference>
<organism evidence="3 4">
    <name type="scientific">Phytohabitans suffuscus</name>
    <dbReference type="NCBI Taxonomy" id="624315"/>
    <lineage>
        <taxon>Bacteria</taxon>
        <taxon>Bacillati</taxon>
        <taxon>Actinomycetota</taxon>
        <taxon>Actinomycetes</taxon>
        <taxon>Micromonosporales</taxon>
        <taxon>Micromonosporaceae</taxon>
    </lineage>
</organism>
<protein>
    <submittedName>
        <fullName evidence="3">Short-chain dehydrogenase</fullName>
    </submittedName>
</protein>
<evidence type="ECO:0000313" key="4">
    <source>
        <dbReference type="Proteomes" id="UP000503011"/>
    </source>
</evidence>
<accession>A0A6F8YGZ3</accession>
<dbReference type="RefSeq" id="WP_173157023.1">
    <property type="nucleotide sequence ID" value="NZ_AP022871.1"/>
</dbReference>
<reference evidence="3 4" key="1">
    <citation type="submission" date="2020-03" db="EMBL/GenBank/DDBJ databases">
        <title>Whole genome shotgun sequence of Phytohabitans suffuscus NBRC 105367.</title>
        <authorList>
            <person name="Komaki H."/>
            <person name="Tamura T."/>
        </authorList>
    </citation>
    <scope>NUCLEOTIDE SEQUENCE [LARGE SCALE GENOMIC DNA]</scope>
    <source>
        <strain evidence="3 4">NBRC 105367</strain>
    </source>
</reference>
<comment type="similarity">
    <text evidence="1">Belongs to the short-chain dehydrogenases/reductases (SDR) family.</text>
</comment>
<dbReference type="PRINTS" id="PR00081">
    <property type="entry name" value="GDHRDH"/>
</dbReference>
<keyword evidence="4" id="KW-1185">Reference proteome</keyword>
<dbReference type="EMBL" id="AP022871">
    <property type="protein sequence ID" value="BCB85395.1"/>
    <property type="molecule type" value="Genomic_DNA"/>
</dbReference>
<dbReference type="GO" id="GO:0016491">
    <property type="term" value="F:oxidoreductase activity"/>
    <property type="evidence" value="ECO:0007669"/>
    <property type="project" value="UniProtKB-KW"/>
</dbReference>
<dbReference type="Proteomes" id="UP000503011">
    <property type="component" value="Chromosome"/>
</dbReference>
<dbReference type="InterPro" id="IPR036291">
    <property type="entry name" value="NAD(P)-bd_dom_sf"/>
</dbReference>
<evidence type="ECO:0000256" key="1">
    <source>
        <dbReference type="ARBA" id="ARBA00006484"/>
    </source>
</evidence>
<gene>
    <name evidence="3" type="ORF">Psuf_027080</name>
</gene>
<name>A0A6F8YGZ3_9ACTN</name>
<evidence type="ECO:0000256" key="2">
    <source>
        <dbReference type="ARBA" id="ARBA00023002"/>
    </source>
</evidence>
<proteinExistence type="inferred from homology"/>
<dbReference type="PANTHER" id="PTHR42879:SF2">
    <property type="entry name" value="3-OXOACYL-[ACYL-CARRIER-PROTEIN] REDUCTASE FABG"/>
    <property type="match status" value="1"/>
</dbReference>
<dbReference type="PRINTS" id="PR00080">
    <property type="entry name" value="SDRFAMILY"/>
</dbReference>